<sequence>MAVTIRRNQTTDFTDLMVTNPNIQTLANPRNPRANDSNNIFHRTGVTLGTQNTRTTSTHGAGETSPGVRGPLVGKPQVTIDYDIELCNLREEVSQIQNYTYTLHHDQADTRAAMNETFAHQKRLSRNGWIDRLKF</sequence>
<dbReference type="EMBL" id="UZAU01000821">
    <property type="status" value="NOT_ANNOTATED_CDS"/>
    <property type="molecule type" value="Genomic_DNA"/>
</dbReference>
<accession>A0A803QJV3</accession>
<name>A0A803QJV3_CANSA</name>
<evidence type="ECO:0000313" key="3">
    <source>
        <dbReference type="Proteomes" id="UP000596661"/>
    </source>
</evidence>
<reference evidence="2" key="1">
    <citation type="submission" date="2021-03" db="UniProtKB">
        <authorList>
            <consortium name="EnsemblPlants"/>
        </authorList>
    </citation>
    <scope>IDENTIFICATION</scope>
</reference>
<dbReference type="Gramene" id="evm.model.10.1479">
    <property type="protein sequence ID" value="cds.evm.model.10.1479"/>
    <property type="gene ID" value="evm.TU.10.1479"/>
</dbReference>
<feature type="region of interest" description="Disordered" evidence="1">
    <location>
        <begin position="50"/>
        <end position="72"/>
    </location>
</feature>
<keyword evidence="3" id="KW-1185">Reference proteome</keyword>
<dbReference type="Proteomes" id="UP000596661">
    <property type="component" value="Unassembled WGS sequence"/>
</dbReference>
<organism evidence="2 3">
    <name type="scientific">Cannabis sativa</name>
    <name type="common">Hemp</name>
    <name type="synonym">Marijuana</name>
    <dbReference type="NCBI Taxonomy" id="3483"/>
    <lineage>
        <taxon>Eukaryota</taxon>
        <taxon>Viridiplantae</taxon>
        <taxon>Streptophyta</taxon>
        <taxon>Embryophyta</taxon>
        <taxon>Tracheophyta</taxon>
        <taxon>Spermatophyta</taxon>
        <taxon>Magnoliopsida</taxon>
        <taxon>eudicotyledons</taxon>
        <taxon>Gunneridae</taxon>
        <taxon>Pentapetalae</taxon>
        <taxon>rosids</taxon>
        <taxon>fabids</taxon>
        <taxon>Rosales</taxon>
        <taxon>Cannabaceae</taxon>
        <taxon>Cannabis</taxon>
    </lineage>
</organism>
<evidence type="ECO:0000256" key="1">
    <source>
        <dbReference type="SAM" id="MobiDB-lite"/>
    </source>
</evidence>
<feature type="compositionally biased region" description="Polar residues" evidence="1">
    <location>
        <begin position="50"/>
        <end position="59"/>
    </location>
</feature>
<dbReference type="AlphaFoldDB" id="A0A803QJV3"/>
<evidence type="ECO:0000313" key="2">
    <source>
        <dbReference type="EnsemblPlants" id="cds.evm.model.10.1479"/>
    </source>
</evidence>
<proteinExistence type="predicted"/>
<protein>
    <submittedName>
        <fullName evidence="2">Uncharacterized protein</fullName>
    </submittedName>
</protein>
<dbReference type="EnsemblPlants" id="evm.model.10.1479">
    <property type="protein sequence ID" value="cds.evm.model.10.1479"/>
    <property type="gene ID" value="evm.TU.10.1479"/>
</dbReference>